<evidence type="ECO:0000313" key="3">
    <source>
        <dbReference type="EMBL" id="VAW11375.1"/>
    </source>
</evidence>
<keyword evidence="1" id="KW-1133">Transmembrane helix</keyword>
<dbReference type="InterPro" id="IPR045531">
    <property type="entry name" value="DUF6468"/>
</dbReference>
<evidence type="ECO:0000259" key="2">
    <source>
        <dbReference type="Pfam" id="PF20072"/>
    </source>
</evidence>
<organism evidence="3">
    <name type="scientific">hydrothermal vent metagenome</name>
    <dbReference type="NCBI Taxonomy" id="652676"/>
    <lineage>
        <taxon>unclassified sequences</taxon>
        <taxon>metagenomes</taxon>
        <taxon>ecological metagenomes</taxon>
    </lineage>
</organism>
<feature type="domain" description="DUF6468" evidence="2">
    <location>
        <begin position="34"/>
        <end position="88"/>
    </location>
</feature>
<evidence type="ECO:0000256" key="1">
    <source>
        <dbReference type="SAM" id="Phobius"/>
    </source>
</evidence>
<gene>
    <name evidence="3" type="ORF">MNBD_ALPHA09-695</name>
</gene>
<protein>
    <recommendedName>
        <fullName evidence="2">DUF6468 domain-containing protein</fullName>
    </recommendedName>
</protein>
<accession>A0A3B0SZ94</accession>
<dbReference type="AlphaFoldDB" id="A0A3B0SZ94"/>
<keyword evidence="1" id="KW-0472">Membrane</keyword>
<feature type="transmembrane region" description="Helical" evidence="1">
    <location>
        <begin position="6"/>
        <end position="25"/>
    </location>
</feature>
<reference evidence="3" key="1">
    <citation type="submission" date="2018-06" db="EMBL/GenBank/DDBJ databases">
        <authorList>
            <person name="Zhirakovskaya E."/>
        </authorList>
    </citation>
    <scope>NUCLEOTIDE SEQUENCE</scope>
</reference>
<dbReference type="EMBL" id="UOEM01000031">
    <property type="protein sequence ID" value="VAW11375.1"/>
    <property type="molecule type" value="Genomic_DNA"/>
</dbReference>
<sequence length="101" mass="10959">MMNLPLLVEGMVVILLLVTICYCAALERRIRTFKDGSDALVHLVADLDRATARAEAAVGGLSKTTKSAEEALESRLQEARHLTRALALGNRGQVLRKGTTK</sequence>
<keyword evidence="1" id="KW-0812">Transmembrane</keyword>
<name>A0A3B0SZ94_9ZZZZ</name>
<proteinExistence type="predicted"/>
<dbReference type="Pfam" id="PF20072">
    <property type="entry name" value="DUF6468"/>
    <property type="match status" value="1"/>
</dbReference>